<keyword evidence="3" id="KW-1185">Reference proteome</keyword>
<feature type="compositionally biased region" description="Basic and acidic residues" evidence="1">
    <location>
        <begin position="64"/>
        <end position="76"/>
    </location>
</feature>
<dbReference type="RefSeq" id="WP_028084546.1">
    <property type="nucleotide sequence ID" value="NZ_JAQMTU010000127.1"/>
</dbReference>
<proteinExistence type="predicted"/>
<protein>
    <submittedName>
        <fullName evidence="2">Uncharacterized protein</fullName>
    </submittedName>
</protein>
<dbReference type="EMBL" id="JAQMTU010000127">
    <property type="protein sequence ID" value="MDB9488834.1"/>
    <property type="molecule type" value="Genomic_DNA"/>
</dbReference>
<organism evidence="2 3">
    <name type="scientific">Dolichospermum circinale CS-537/01</name>
    <dbReference type="NCBI Taxonomy" id="3021739"/>
    <lineage>
        <taxon>Bacteria</taxon>
        <taxon>Bacillati</taxon>
        <taxon>Cyanobacteriota</taxon>
        <taxon>Cyanophyceae</taxon>
        <taxon>Nostocales</taxon>
        <taxon>Aphanizomenonaceae</taxon>
        <taxon>Dolichospermum</taxon>
        <taxon>Dolichospermum circinale</taxon>
    </lineage>
</organism>
<evidence type="ECO:0000256" key="1">
    <source>
        <dbReference type="SAM" id="MobiDB-lite"/>
    </source>
</evidence>
<evidence type="ECO:0000313" key="3">
    <source>
        <dbReference type="Proteomes" id="UP001212123"/>
    </source>
</evidence>
<dbReference type="Proteomes" id="UP001212123">
    <property type="component" value="Unassembled WGS sequence"/>
</dbReference>
<feature type="region of interest" description="Disordered" evidence="1">
    <location>
        <begin position="50"/>
        <end position="84"/>
    </location>
</feature>
<comment type="caution">
    <text evidence="2">The sequence shown here is derived from an EMBL/GenBank/DDBJ whole genome shotgun (WGS) entry which is preliminary data.</text>
</comment>
<sequence length="318" mass="35793">MQEDLELKENLIEEDEISSLKHFIYLDKIKLHSYSSQLFGGVVQLRRLTENEGTKSTQSSGEEYTEKIQEDGKEGEISIGPKNYAGGASGKTLDKTTLKDGYKKGVNTASDEYLSSTTEDIVEHDYGYLKFEEILINKGILKEIKDITELEKYSSLIKITGVCRFIDWDSIIELCSKDSVINSFLSNSKQNTNQNTNKGFKHNSQQKKDEENQFKAGLELIKAFSIGSVTVNTNIGNSNLIGTINQEHLRITRDQLRSAYILPGDVEMTIVGFIPRRGIEKITFPGISGLIDMTEVWKAWTGEIDLVIEPIAIYTEIK</sequence>
<dbReference type="InterPro" id="IPR045633">
    <property type="entry name" value="DUF6414"/>
</dbReference>
<evidence type="ECO:0000313" key="2">
    <source>
        <dbReference type="EMBL" id="MDB9488834.1"/>
    </source>
</evidence>
<accession>A0ABT5AA66</accession>
<name>A0ABT5AA66_9CYAN</name>
<gene>
    <name evidence="2" type="ORF">PN492_20140</name>
</gene>
<reference evidence="2 3" key="1">
    <citation type="submission" date="2023-01" db="EMBL/GenBank/DDBJ databases">
        <title>Genomes from the Australian National Cyanobacteria Reference Collection.</title>
        <authorList>
            <person name="Willis A."/>
            <person name="Lee E.M.F."/>
        </authorList>
    </citation>
    <scope>NUCLEOTIDE SEQUENCE [LARGE SCALE GENOMIC DNA]</scope>
    <source>
        <strain evidence="2 3">CS-537/01</strain>
    </source>
</reference>
<dbReference type="Pfam" id="PF19952">
    <property type="entry name" value="DUF6414"/>
    <property type="match status" value="1"/>
</dbReference>